<gene>
    <name evidence="1" type="ORF">V22_30610</name>
</gene>
<dbReference type="RefSeq" id="WP_145264330.1">
    <property type="nucleotide sequence ID" value="NZ_CP036316.1"/>
</dbReference>
<keyword evidence="2" id="KW-1185">Reference proteome</keyword>
<sequence>MLLCELLATEVSEVVENYPITTGDKLDIVADVTAGGVYLLGSVRRTVERRGLSSWLRPGWLLEAERETWQVWARVYRVGGEVKARAASSEGRSEAPRENHK</sequence>
<dbReference type="EMBL" id="CP036316">
    <property type="protein sequence ID" value="QDT65799.1"/>
    <property type="molecule type" value="Genomic_DNA"/>
</dbReference>
<protein>
    <submittedName>
        <fullName evidence="1">Uncharacterized protein</fullName>
    </submittedName>
</protein>
<dbReference type="AlphaFoldDB" id="A0A517TBQ4"/>
<proteinExistence type="predicted"/>
<dbReference type="KEGG" id="chya:V22_30610"/>
<name>A0A517TBQ4_9PLAN</name>
<organism evidence="1 2">
    <name type="scientific">Calycomorphotria hydatis</name>
    <dbReference type="NCBI Taxonomy" id="2528027"/>
    <lineage>
        <taxon>Bacteria</taxon>
        <taxon>Pseudomonadati</taxon>
        <taxon>Planctomycetota</taxon>
        <taxon>Planctomycetia</taxon>
        <taxon>Planctomycetales</taxon>
        <taxon>Planctomycetaceae</taxon>
        <taxon>Calycomorphotria</taxon>
    </lineage>
</organism>
<dbReference type="Proteomes" id="UP000319976">
    <property type="component" value="Chromosome"/>
</dbReference>
<reference evidence="1 2" key="1">
    <citation type="submission" date="2019-02" db="EMBL/GenBank/DDBJ databases">
        <title>Deep-cultivation of Planctomycetes and their phenomic and genomic characterization uncovers novel biology.</title>
        <authorList>
            <person name="Wiegand S."/>
            <person name="Jogler M."/>
            <person name="Boedeker C."/>
            <person name="Pinto D."/>
            <person name="Vollmers J."/>
            <person name="Rivas-Marin E."/>
            <person name="Kohn T."/>
            <person name="Peeters S.H."/>
            <person name="Heuer A."/>
            <person name="Rast P."/>
            <person name="Oberbeckmann S."/>
            <person name="Bunk B."/>
            <person name="Jeske O."/>
            <person name="Meyerdierks A."/>
            <person name="Storesund J.E."/>
            <person name="Kallscheuer N."/>
            <person name="Luecker S."/>
            <person name="Lage O.M."/>
            <person name="Pohl T."/>
            <person name="Merkel B.J."/>
            <person name="Hornburger P."/>
            <person name="Mueller R.-W."/>
            <person name="Bruemmer F."/>
            <person name="Labrenz M."/>
            <person name="Spormann A.M."/>
            <person name="Op den Camp H."/>
            <person name="Overmann J."/>
            <person name="Amann R."/>
            <person name="Jetten M.S.M."/>
            <person name="Mascher T."/>
            <person name="Medema M.H."/>
            <person name="Devos D.P."/>
            <person name="Kaster A.-K."/>
            <person name="Ovreas L."/>
            <person name="Rohde M."/>
            <person name="Galperin M.Y."/>
            <person name="Jogler C."/>
        </authorList>
    </citation>
    <scope>NUCLEOTIDE SEQUENCE [LARGE SCALE GENOMIC DNA]</scope>
    <source>
        <strain evidence="1 2">V22</strain>
    </source>
</reference>
<accession>A0A517TBQ4</accession>
<evidence type="ECO:0000313" key="1">
    <source>
        <dbReference type="EMBL" id="QDT65799.1"/>
    </source>
</evidence>
<evidence type="ECO:0000313" key="2">
    <source>
        <dbReference type="Proteomes" id="UP000319976"/>
    </source>
</evidence>